<comment type="catalytic activity">
    <reaction evidence="3">
        <text>[protein]-peptidylproline (omega=180) = [protein]-peptidylproline (omega=0)</text>
        <dbReference type="Rhea" id="RHEA:16237"/>
        <dbReference type="Rhea" id="RHEA-COMP:10747"/>
        <dbReference type="Rhea" id="RHEA-COMP:10748"/>
        <dbReference type="ChEBI" id="CHEBI:83833"/>
        <dbReference type="ChEBI" id="CHEBI:83834"/>
        <dbReference type="EC" id="5.2.1.8"/>
    </reaction>
</comment>
<evidence type="ECO:0000313" key="6">
    <source>
        <dbReference type="Proteomes" id="UP001165060"/>
    </source>
</evidence>
<evidence type="ECO:0000256" key="1">
    <source>
        <dbReference type="ARBA" id="ARBA00023110"/>
    </source>
</evidence>
<protein>
    <recommendedName>
        <fullName evidence="3">Peptidyl-prolyl cis-trans isomerase</fullName>
        <shortName evidence="3">PPIase</shortName>
        <ecNumber evidence="3">5.2.1.8</ecNumber>
    </recommendedName>
</protein>
<evidence type="ECO:0000256" key="2">
    <source>
        <dbReference type="ARBA" id="ARBA00023235"/>
    </source>
</evidence>
<evidence type="ECO:0000259" key="4">
    <source>
        <dbReference type="PROSITE" id="PS50072"/>
    </source>
</evidence>
<dbReference type="SUPFAM" id="SSF50891">
    <property type="entry name" value="Cyclophilin-like"/>
    <property type="match status" value="1"/>
</dbReference>
<dbReference type="PROSITE" id="PS50072">
    <property type="entry name" value="CSA_PPIASE_2"/>
    <property type="match status" value="1"/>
</dbReference>
<reference evidence="5 6" key="1">
    <citation type="journal article" date="2023" name="Commun. Biol.">
        <title>Genome analysis of Parmales, the sister group of diatoms, reveals the evolutionary specialization of diatoms from phago-mixotrophs to photoautotrophs.</title>
        <authorList>
            <person name="Ban H."/>
            <person name="Sato S."/>
            <person name="Yoshikawa S."/>
            <person name="Yamada K."/>
            <person name="Nakamura Y."/>
            <person name="Ichinomiya M."/>
            <person name="Sato N."/>
            <person name="Blanc-Mathieu R."/>
            <person name="Endo H."/>
            <person name="Kuwata A."/>
            <person name="Ogata H."/>
        </authorList>
    </citation>
    <scope>NUCLEOTIDE SEQUENCE [LARGE SCALE GENOMIC DNA]</scope>
</reference>
<sequence length="198" mass="21001">MLYALLLLLACALVLSTDPVAPDKYSVTFTTDVPGNITIDVNRSLSPLGADRFYALVADNFFSAGGGAAFFRVVDDFVVQFGISGDPAETSKWDTIIPDDPVVASNLEGTLTFATAGPDTRTSQLFVNSKDNASLDSQGFSPFGKVVEGMELVLKLKNPTPGNSNGIDQGKYTDGGNEWLEASKYAGEYNSIVGAHLC</sequence>
<organism evidence="5 6">
    <name type="scientific">Tetraparma gracilis</name>
    <dbReference type="NCBI Taxonomy" id="2962635"/>
    <lineage>
        <taxon>Eukaryota</taxon>
        <taxon>Sar</taxon>
        <taxon>Stramenopiles</taxon>
        <taxon>Ochrophyta</taxon>
        <taxon>Bolidophyceae</taxon>
        <taxon>Parmales</taxon>
        <taxon>Triparmaceae</taxon>
        <taxon>Tetraparma</taxon>
    </lineage>
</organism>
<evidence type="ECO:0000313" key="5">
    <source>
        <dbReference type="EMBL" id="GMI26909.1"/>
    </source>
</evidence>
<keyword evidence="1 3" id="KW-0697">Rotamase</keyword>
<keyword evidence="3" id="KW-0732">Signal</keyword>
<feature type="chain" id="PRO_5044992933" description="Peptidyl-prolyl cis-trans isomerase" evidence="3">
    <location>
        <begin position="17"/>
        <end position="198"/>
    </location>
</feature>
<feature type="signal peptide" evidence="3">
    <location>
        <begin position="1"/>
        <end position="16"/>
    </location>
</feature>
<keyword evidence="6" id="KW-1185">Reference proteome</keyword>
<dbReference type="EMBL" id="BRYB01001488">
    <property type="protein sequence ID" value="GMI26909.1"/>
    <property type="molecule type" value="Genomic_DNA"/>
</dbReference>
<dbReference type="Pfam" id="PF00160">
    <property type="entry name" value="Pro_isomerase"/>
    <property type="match status" value="1"/>
</dbReference>
<evidence type="ECO:0000256" key="3">
    <source>
        <dbReference type="RuleBase" id="RU363019"/>
    </source>
</evidence>
<dbReference type="PRINTS" id="PR00153">
    <property type="entry name" value="CSAPPISMRASE"/>
</dbReference>
<proteinExistence type="inferred from homology"/>
<gene>
    <name evidence="5" type="ORF">TeGR_g11715</name>
</gene>
<dbReference type="InterPro" id="IPR029000">
    <property type="entry name" value="Cyclophilin-like_dom_sf"/>
</dbReference>
<dbReference type="Gene3D" id="2.40.100.10">
    <property type="entry name" value="Cyclophilin-like"/>
    <property type="match status" value="1"/>
</dbReference>
<dbReference type="Proteomes" id="UP001165060">
    <property type="component" value="Unassembled WGS sequence"/>
</dbReference>
<dbReference type="InterPro" id="IPR002130">
    <property type="entry name" value="Cyclophilin-type_PPIase_dom"/>
</dbReference>
<name>A0ABQ6MJ90_9STRA</name>
<dbReference type="InterPro" id="IPR044665">
    <property type="entry name" value="E_coli_cyclophilin_A-like"/>
</dbReference>
<comment type="function">
    <text evidence="3">PPIases accelerate the folding of proteins. It catalyzes the cis-trans isomerization of proline imidic peptide bonds in oligopeptides.</text>
</comment>
<comment type="similarity">
    <text evidence="3">Belongs to the cyclophilin-type PPIase family.</text>
</comment>
<dbReference type="EC" id="5.2.1.8" evidence="3"/>
<comment type="caution">
    <text evidence="5">The sequence shown here is derived from an EMBL/GenBank/DDBJ whole genome shotgun (WGS) entry which is preliminary data.</text>
</comment>
<keyword evidence="2 3" id="KW-0413">Isomerase</keyword>
<feature type="domain" description="PPIase cyclophilin-type" evidence="4">
    <location>
        <begin position="24"/>
        <end position="158"/>
    </location>
</feature>
<dbReference type="PANTHER" id="PTHR43246">
    <property type="entry name" value="PEPTIDYL-PROLYL CIS-TRANS ISOMERASE CYP38, CHLOROPLASTIC"/>
    <property type="match status" value="1"/>
</dbReference>
<accession>A0ABQ6MJ90</accession>